<dbReference type="PANTHER" id="PTHR12868:SF0">
    <property type="entry name" value="NADH DEHYDROGENASE [UBIQUINONE] 1 BETA SUBCOMPLEX SUBUNIT 9"/>
    <property type="match status" value="1"/>
</dbReference>
<dbReference type="GO" id="GO:0005743">
    <property type="term" value="C:mitochondrial inner membrane"/>
    <property type="evidence" value="ECO:0007669"/>
    <property type="project" value="UniProtKB-SubCell"/>
</dbReference>
<evidence type="ECO:0000256" key="8">
    <source>
        <dbReference type="ARBA" id="ARBA00022660"/>
    </source>
</evidence>
<evidence type="ECO:0000256" key="1">
    <source>
        <dbReference type="ARBA" id="ARBA00002920"/>
    </source>
</evidence>
<evidence type="ECO:0000256" key="14">
    <source>
        <dbReference type="ARBA" id="ARBA00030192"/>
    </source>
</evidence>
<dbReference type="CDD" id="cd20263">
    <property type="entry name" value="Complex1_LYR_NDUFB9_LYRM3"/>
    <property type="match status" value="1"/>
</dbReference>
<evidence type="ECO:0000259" key="16">
    <source>
        <dbReference type="Pfam" id="PF05347"/>
    </source>
</evidence>
<protein>
    <recommendedName>
        <fullName evidence="5">NADH dehydrogenase [ubiquinone] 1 beta subcomplex subunit 9</fullName>
    </recommendedName>
    <alternativeName>
        <fullName evidence="14">Complex I-B22</fullName>
    </alternativeName>
    <alternativeName>
        <fullName evidence="15">NADH-ubiquinone oxidoreductase B22 subunit</fullName>
    </alternativeName>
</protein>
<comment type="caution">
    <text evidence="17">The sequence shown here is derived from an EMBL/GenBank/DDBJ whole genome shotgun (WGS) entry which is preliminary data.</text>
</comment>
<evidence type="ECO:0000256" key="15">
    <source>
        <dbReference type="ARBA" id="ARBA00032528"/>
    </source>
</evidence>
<evidence type="ECO:0000256" key="3">
    <source>
        <dbReference type="ARBA" id="ARBA00009508"/>
    </source>
</evidence>
<evidence type="ECO:0000256" key="2">
    <source>
        <dbReference type="ARBA" id="ARBA00004443"/>
    </source>
</evidence>
<keyword evidence="13" id="KW-0472">Membrane</keyword>
<dbReference type="GO" id="GO:0006120">
    <property type="term" value="P:mitochondrial electron transport, NADH to ubiquinone"/>
    <property type="evidence" value="ECO:0007669"/>
    <property type="project" value="InterPro"/>
</dbReference>
<keyword evidence="8" id="KW-0679">Respiratory chain</keyword>
<comment type="subunit">
    <text evidence="4">Mammalian complex I is composed of 45 different subunits.</text>
</comment>
<name>A0AA38PSR2_9AGAR</name>
<evidence type="ECO:0000256" key="13">
    <source>
        <dbReference type="ARBA" id="ARBA00023136"/>
    </source>
</evidence>
<keyword evidence="10" id="KW-0249">Electron transport</keyword>
<evidence type="ECO:0000256" key="11">
    <source>
        <dbReference type="ARBA" id="ARBA00022990"/>
    </source>
</evidence>
<evidence type="ECO:0000256" key="6">
    <source>
        <dbReference type="ARBA" id="ARBA00022448"/>
    </source>
</evidence>
<dbReference type="Proteomes" id="UP001163850">
    <property type="component" value="Unassembled WGS sequence"/>
</dbReference>
<dbReference type="InterPro" id="IPR033034">
    <property type="entry name" value="NDUFB9"/>
</dbReference>
<sequence>MSTPTFSAAHRRYVKSLYRRMLTDSLNWTIHRELWRRRALVIRAEFESNRNVHDPRELAVIFDKAEADLARNQHPDPVICELHLVAPMLLSLIHPPAPLFPGGTKWERNIPPPMGPLYDHLAADAH</sequence>
<accession>A0AA38PSR2</accession>
<dbReference type="PANTHER" id="PTHR12868">
    <property type="entry name" value="NADH-UBIQUINONE OXIDOREDUCTASE B22 SUBUNIT"/>
    <property type="match status" value="1"/>
</dbReference>
<dbReference type="EMBL" id="MU802171">
    <property type="protein sequence ID" value="KAJ3980641.1"/>
    <property type="molecule type" value="Genomic_DNA"/>
</dbReference>
<dbReference type="InterPro" id="IPR045292">
    <property type="entry name" value="Complex1_LYR_NDUFB9_LYRM3"/>
</dbReference>
<keyword evidence="6" id="KW-0813">Transport</keyword>
<evidence type="ECO:0000256" key="5">
    <source>
        <dbReference type="ARBA" id="ARBA00018684"/>
    </source>
</evidence>
<feature type="domain" description="Complex 1 LYR protein" evidence="16">
    <location>
        <begin position="14"/>
        <end position="70"/>
    </location>
</feature>
<keyword evidence="12" id="KW-0496">Mitochondrion</keyword>
<organism evidence="17 18">
    <name type="scientific">Lentinula detonsa</name>
    <dbReference type="NCBI Taxonomy" id="2804962"/>
    <lineage>
        <taxon>Eukaryota</taxon>
        <taxon>Fungi</taxon>
        <taxon>Dikarya</taxon>
        <taxon>Basidiomycota</taxon>
        <taxon>Agaricomycotina</taxon>
        <taxon>Agaricomycetes</taxon>
        <taxon>Agaricomycetidae</taxon>
        <taxon>Agaricales</taxon>
        <taxon>Marasmiineae</taxon>
        <taxon>Omphalotaceae</taxon>
        <taxon>Lentinula</taxon>
    </lineage>
</organism>
<proteinExistence type="inferred from homology"/>
<comment type="subcellular location">
    <subcellularLocation>
        <location evidence="2">Mitochondrion inner membrane</location>
        <topology evidence="2">Peripheral membrane protein</topology>
        <orientation evidence="2">Matrix side</orientation>
    </subcellularLocation>
</comment>
<evidence type="ECO:0000256" key="4">
    <source>
        <dbReference type="ARBA" id="ARBA00011790"/>
    </source>
</evidence>
<keyword evidence="9" id="KW-0999">Mitochondrion inner membrane</keyword>
<evidence type="ECO:0000256" key="9">
    <source>
        <dbReference type="ARBA" id="ARBA00022792"/>
    </source>
</evidence>
<evidence type="ECO:0000256" key="10">
    <source>
        <dbReference type="ARBA" id="ARBA00022982"/>
    </source>
</evidence>
<evidence type="ECO:0000256" key="7">
    <source>
        <dbReference type="ARBA" id="ARBA00022553"/>
    </source>
</evidence>
<comment type="function">
    <text evidence="1">Accessory subunit of the mitochondrial membrane respiratory chain NADH dehydrogenase (Complex I), that is believed to be not involved in catalysis. Complex I functions in the transfer of electrons from NADH to the respiratory chain. The immediate electron acceptor for the enzyme is believed to be ubiquinone.</text>
</comment>
<keyword evidence="11" id="KW-0007">Acetylation</keyword>
<keyword evidence="7" id="KW-0597">Phosphoprotein</keyword>
<evidence type="ECO:0000313" key="18">
    <source>
        <dbReference type="Proteomes" id="UP001163850"/>
    </source>
</evidence>
<dbReference type="AlphaFoldDB" id="A0AA38PSR2"/>
<gene>
    <name evidence="17" type="ORF">F5890DRAFT_1477569</name>
</gene>
<dbReference type="Pfam" id="PF05347">
    <property type="entry name" value="Complex1_LYR"/>
    <property type="match status" value="1"/>
</dbReference>
<dbReference type="InterPro" id="IPR008011">
    <property type="entry name" value="Complex1_LYR_dom"/>
</dbReference>
<reference evidence="17" key="1">
    <citation type="submission" date="2022-08" db="EMBL/GenBank/DDBJ databases">
        <authorList>
            <consortium name="DOE Joint Genome Institute"/>
            <person name="Min B."/>
            <person name="Riley R."/>
            <person name="Sierra-Patev S."/>
            <person name="Naranjo-Ortiz M."/>
            <person name="Looney B."/>
            <person name="Konkel Z."/>
            <person name="Slot J.C."/>
            <person name="Sakamoto Y."/>
            <person name="Steenwyk J.L."/>
            <person name="Rokas A."/>
            <person name="Carro J."/>
            <person name="Camarero S."/>
            <person name="Ferreira P."/>
            <person name="Molpeceres G."/>
            <person name="Ruiz-Duenas F.J."/>
            <person name="Serrano A."/>
            <person name="Henrissat B."/>
            <person name="Drula E."/>
            <person name="Hughes K.W."/>
            <person name="Mata J.L."/>
            <person name="Ishikawa N.K."/>
            <person name="Vargas-Isla R."/>
            <person name="Ushijima S."/>
            <person name="Smith C.A."/>
            <person name="Ahrendt S."/>
            <person name="Andreopoulos W."/>
            <person name="He G."/>
            <person name="Labutti K."/>
            <person name="Lipzen A."/>
            <person name="Ng V."/>
            <person name="Sandor L."/>
            <person name="Barry K."/>
            <person name="Martinez A.T."/>
            <person name="Xiao Y."/>
            <person name="Gibbons J.G."/>
            <person name="Terashima K."/>
            <person name="Hibbett D.S."/>
            <person name="Grigoriev I.V."/>
        </authorList>
    </citation>
    <scope>NUCLEOTIDE SEQUENCE</scope>
    <source>
        <strain evidence="17">TFB7829</strain>
    </source>
</reference>
<comment type="similarity">
    <text evidence="3">Belongs to the complex I LYR family.</text>
</comment>
<evidence type="ECO:0000256" key="12">
    <source>
        <dbReference type="ARBA" id="ARBA00023128"/>
    </source>
</evidence>
<evidence type="ECO:0000313" key="17">
    <source>
        <dbReference type="EMBL" id="KAJ3980641.1"/>
    </source>
</evidence>